<feature type="chain" id="PRO_5028341988" evidence="6">
    <location>
        <begin position="18"/>
        <end position="205"/>
    </location>
</feature>
<evidence type="ECO:0000256" key="4">
    <source>
        <dbReference type="ARBA" id="ARBA00022737"/>
    </source>
</evidence>
<comment type="similarity">
    <text evidence="5">Belongs to the cysteine-rich repeat secretory protein family.</text>
</comment>
<keyword evidence="8" id="KW-1185">Reference proteome</keyword>
<dbReference type="GeneID" id="111283582"/>
<evidence type="ECO:0000256" key="3">
    <source>
        <dbReference type="ARBA" id="ARBA00022729"/>
    </source>
</evidence>
<evidence type="ECO:0000259" key="7">
    <source>
        <dbReference type="PROSITE" id="PS51473"/>
    </source>
</evidence>
<dbReference type="AlphaFoldDB" id="A0A6P5XJA5"/>
<dbReference type="Proteomes" id="UP000515121">
    <property type="component" value="Unplaced"/>
</dbReference>
<dbReference type="PANTHER" id="PTHR32411">
    <property type="entry name" value="CYSTEINE-RICH REPEAT SECRETORY PROTEIN 38-RELATED"/>
    <property type="match status" value="1"/>
</dbReference>
<keyword evidence="3 6" id="KW-0732">Signal</keyword>
<proteinExistence type="inferred from homology"/>
<dbReference type="InterPro" id="IPR038408">
    <property type="entry name" value="GNK2_sf"/>
</dbReference>
<protein>
    <submittedName>
        <fullName evidence="9">Cysteine-rich repeat secretory protein 55-like</fullName>
    </submittedName>
</protein>
<evidence type="ECO:0000313" key="9">
    <source>
        <dbReference type="RefSeq" id="XP_022727887.1"/>
    </source>
</evidence>
<sequence>MVFSSSLVFLLFVGALGTESADSLGQFCNQDTRISSSSLISANIDHLLAKLVSEAFLTAYAATSYGKNPDKVYGLARCKGVVISEDRSSCIRDAAKQIRQRCPNHADAKIWYDHCFLRFSNKKLGGGCDKSFSVSYINIEKVTDTESFLKEIGLVMDKVRSQAPVTRNGLRKLETIVLQFVTVCNGTGHEGPISDGFCSMPGNYC</sequence>
<evidence type="ECO:0000256" key="2">
    <source>
        <dbReference type="ARBA" id="ARBA00022525"/>
    </source>
</evidence>
<dbReference type="Gene3D" id="3.30.430.20">
    <property type="entry name" value="Gnk2 domain, C-X8-C-X2-C motif"/>
    <property type="match status" value="1"/>
</dbReference>
<feature type="domain" description="Gnk2-homologous" evidence="7">
    <location>
        <begin position="22"/>
        <end position="124"/>
    </location>
</feature>
<dbReference type="OrthoDB" id="673386at2759"/>
<gene>
    <name evidence="9" type="primary">LOC111283582</name>
</gene>
<dbReference type="PROSITE" id="PS51473">
    <property type="entry name" value="GNK2"/>
    <property type="match status" value="1"/>
</dbReference>
<name>A0A6P5XJA5_DURZI</name>
<accession>A0A6P5XJA5</accession>
<evidence type="ECO:0000256" key="1">
    <source>
        <dbReference type="ARBA" id="ARBA00004613"/>
    </source>
</evidence>
<dbReference type="InterPro" id="IPR002902">
    <property type="entry name" value="GNK2"/>
</dbReference>
<feature type="signal peptide" evidence="6">
    <location>
        <begin position="1"/>
        <end position="17"/>
    </location>
</feature>
<dbReference type="InterPro" id="IPR050581">
    <property type="entry name" value="CRR_secretory_protein"/>
</dbReference>
<dbReference type="CDD" id="cd23509">
    <property type="entry name" value="Gnk2-like"/>
    <property type="match status" value="1"/>
</dbReference>
<reference evidence="9" key="1">
    <citation type="submission" date="2025-08" db="UniProtKB">
        <authorList>
            <consortium name="RefSeq"/>
        </authorList>
    </citation>
    <scope>IDENTIFICATION</scope>
    <source>
        <tissue evidence="9">Fruit stalk</tissue>
    </source>
</reference>
<dbReference type="PANTHER" id="PTHR32411:SF55">
    <property type="entry name" value="CYSTEINE-RICH REPEAT SECRETORY PROTEIN 55"/>
    <property type="match status" value="1"/>
</dbReference>
<evidence type="ECO:0000256" key="5">
    <source>
        <dbReference type="ARBA" id="ARBA00038515"/>
    </source>
</evidence>
<comment type="subcellular location">
    <subcellularLocation>
        <location evidence="1">Secreted</location>
    </subcellularLocation>
</comment>
<dbReference type="GO" id="GO:0005576">
    <property type="term" value="C:extracellular region"/>
    <property type="evidence" value="ECO:0007669"/>
    <property type="project" value="UniProtKB-SubCell"/>
</dbReference>
<organism evidence="8 9">
    <name type="scientific">Durio zibethinus</name>
    <name type="common">Durian</name>
    <dbReference type="NCBI Taxonomy" id="66656"/>
    <lineage>
        <taxon>Eukaryota</taxon>
        <taxon>Viridiplantae</taxon>
        <taxon>Streptophyta</taxon>
        <taxon>Embryophyta</taxon>
        <taxon>Tracheophyta</taxon>
        <taxon>Spermatophyta</taxon>
        <taxon>Magnoliopsida</taxon>
        <taxon>eudicotyledons</taxon>
        <taxon>Gunneridae</taxon>
        <taxon>Pentapetalae</taxon>
        <taxon>rosids</taxon>
        <taxon>malvids</taxon>
        <taxon>Malvales</taxon>
        <taxon>Malvaceae</taxon>
        <taxon>Helicteroideae</taxon>
        <taxon>Durio</taxon>
    </lineage>
</organism>
<dbReference type="Pfam" id="PF01657">
    <property type="entry name" value="Stress-antifung"/>
    <property type="match status" value="1"/>
</dbReference>
<evidence type="ECO:0000256" key="6">
    <source>
        <dbReference type="SAM" id="SignalP"/>
    </source>
</evidence>
<keyword evidence="2" id="KW-0964">Secreted</keyword>
<evidence type="ECO:0000313" key="8">
    <source>
        <dbReference type="Proteomes" id="UP000515121"/>
    </source>
</evidence>
<keyword evidence="4" id="KW-0677">Repeat</keyword>
<dbReference type="KEGG" id="dzi:111283582"/>
<dbReference type="RefSeq" id="XP_022727887.1">
    <property type="nucleotide sequence ID" value="XM_022872152.1"/>
</dbReference>